<organism evidence="2">
    <name type="scientific">Pseudomonas aeruginosa</name>
    <dbReference type="NCBI Taxonomy" id="287"/>
    <lineage>
        <taxon>Bacteria</taxon>
        <taxon>Pseudomonadati</taxon>
        <taxon>Pseudomonadota</taxon>
        <taxon>Gammaproteobacteria</taxon>
        <taxon>Pseudomonadales</taxon>
        <taxon>Pseudomonadaceae</taxon>
        <taxon>Pseudomonas</taxon>
    </lineage>
</organism>
<evidence type="ECO:0000313" key="2">
    <source>
        <dbReference type="EMBL" id="VVH82583.1"/>
    </source>
</evidence>
<dbReference type="AlphaFoldDB" id="A0A5E5R4V5"/>
<sequence length="85" mass="9576">MAIDAAAALAWRQGWLSFYRRPLAEVLDELARYYPGRILLLDDALGRQPVSGSFRSDDPEAALKSLQAVLGYRQQILFGRLVVIR</sequence>
<dbReference type="EMBL" id="LR700248">
    <property type="protein sequence ID" value="VVH82583.1"/>
    <property type="molecule type" value="Genomic_DNA"/>
</dbReference>
<dbReference type="Pfam" id="PF16344">
    <property type="entry name" value="FecR_C"/>
    <property type="match status" value="1"/>
</dbReference>
<dbReference type="Gene3D" id="3.55.50.30">
    <property type="match status" value="1"/>
</dbReference>
<gene>
    <name evidence="2" type="ORF">TUEID40_03770</name>
</gene>
<feature type="domain" description="Protein FecR C-terminal" evidence="1">
    <location>
        <begin position="16"/>
        <end position="73"/>
    </location>
</feature>
<reference evidence="2" key="1">
    <citation type="submission" date="2019-09" db="EMBL/GenBank/DDBJ databases">
        <authorList>
            <person name="Gross C."/>
            <person name="Bohn E."/>
        </authorList>
    </citation>
    <scope>NUCLEOTIDE SEQUENCE</scope>
    <source>
        <strain evidence="2">ID40</strain>
    </source>
</reference>
<evidence type="ECO:0000259" key="1">
    <source>
        <dbReference type="Pfam" id="PF16344"/>
    </source>
</evidence>
<dbReference type="InterPro" id="IPR032508">
    <property type="entry name" value="FecR_C"/>
</dbReference>
<name>A0A5E5R4V5_PSEAI</name>
<protein>
    <submittedName>
        <fullName evidence="2">Fec operon regulator FecR</fullName>
    </submittedName>
</protein>
<proteinExistence type="predicted"/>
<accession>A0A5E5R4V5</accession>